<dbReference type="InterPro" id="IPR029032">
    <property type="entry name" value="AhpD-like"/>
</dbReference>
<dbReference type="InterPro" id="IPR036249">
    <property type="entry name" value="Thioredoxin-like_sf"/>
</dbReference>
<dbReference type="SUPFAM" id="SSF69118">
    <property type="entry name" value="AhpD-like"/>
    <property type="match status" value="1"/>
</dbReference>
<keyword evidence="3" id="KW-1185">Reference proteome</keyword>
<dbReference type="InterPro" id="IPR000866">
    <property type="entry name" value="AhpC/TSA"/>
</dbReference>
<reference evidence="2 3" key="1">
    <citation type="submission" date="2019-12" db="EMBL/GenBank/DDBJ databases">
        <title>Novel species isolated from a subtropical stream in China.</title>
        <authorList>
            <person name="Lu H."/>
        </authorList>
    </citation>
    <scope>NUCLEOTIDE SEQUENCE [LARGE SCALE GENOMIC DNA]</scope>
    <source>
        <strain evidence="2 3">CY42W</strain>
    </source>
</reference>
<evidence type="ECO:0000313" key="3">
    <source>
        <dbReference type="Proteomes" id="UP000642144"/>
    </source>
</evidence>
<feature type="domain" description="Thioredoxin" evidence="1">
    <location>
        <begin position="48"/>
        <end position="221"/>
    </location>
</feature>
<organism evidence="2 3">
    <name type="scientific">Duganella levis</name>
    <dbReference type="NCBI Taxonomy" id="2692169"/>
    <lineage>
        <taxon>Bacteria</taxon>
        <taxon>Pseudomonadati</taxon>
        <taxon>Pseudomonadota</taxon>
        <taxon>Betaproteobacteria</taxon>
        <taxon>Burkholderiales</taxon>
        <taxon>Oxalobacteraceae</taxon>
        <taxon>Telluria group</taxon>
        <taxon>Duganella</taxon>
    </lineage>
</organism>
<dbReference type="PANTHER" id="PTHR35446">
    <property type="entry name" value="SI:CH211-175M2.5"/>
    <property type="match status" value="1"/>
</dbReference>
<dbReference type="Gene3D" id="3.40.30.10">
    <property type="entry name" value="Glutaredoxin"/>
    <property type="match status" value="1"/>
</dbReference>
<evidence type="ECO:0000259" key="1">
    <source>
        <dbReference type="PROSITE" id="PS51352"/>
    </source>
</evidence>
<comment type="caution">
    <text evidence="2">The sequence shown here is derived from an EMBL/GenBank/DDBJ whole genome shotgun (WGS) entry which is preliminary data.</text>
</comment>
<dbReference type="CDD" id="cd02970">
    <property type="entry name" value="PRX_like2"/>
    <property type="match status" value="1"/>
</dbReference>
<dbReference type="Pfam" id="PF02627">
    <property type="entry name" value="CMD"/>
    <property type="match status" value="1"/>
</dbReference>
<dbReference type="NCBIfam" id="TIGR00778">
    <property type="entry name" value="ahpD_dom"/>
    <property type="match status" value="1"/>
</dbReference>
<accession>A0ABW9W0B7</accession>
<dbReference type="Proteomes" id="UP000642144">
    <property type="component" value="Unassembled WGS sequence"/>
</dbReference>
<dbReference type="PROSITE" id="PS51352">
    <property type="entry name" value="THIOREDOXIN_2"/>
    <property type="match status" value="1"/>
</dbReference>
<dbReference type="PANTHER" id="PTHR35446:SF3">
    <property type="entry name" value="CMD DOMAIN-CONTAINING PROTEIN"/>
    <property type="match status" value="1"/>
</dbReference>
<dbReference type="InterPro" id="IPR013766">
    <property type="entry name" value="Thioredoxin_domain"/>
</dbReference>
<dbReference type="InterPro" id="IPR004675">
    <property type="entry name" value="AhpD_core"/>
</dbReference>
<evidence type="ECO:0000313" key="2">
    <source>
        <dbReference type="EMBL" id="MYN27382.1"/>
    </source>
</evidence>
<gene>
    <name evidence="2" type="ORF">GTP69_13265</name>
</gene>
<dbReference type="Pfam" id="PF00578">
    <property type="entry name" value="AhpC-TSA"/>
    <property type="match status" value="1"/>
</dbReference>
<dbReference type="RefSeq" id="WP_161055337.1">
    <property type="nucleotide sequence ID" value="NZ_WWCT01000009.1"/>
</dbReference>
<protein>
    <submittedName>
        <fullName evidence="2">Redoxin domain-containing protein</fullName>
    </submittedName>
</protein>
<dbReference type="SUPFAM" id="SSF52833">
    <property type="entry name" value="Thioredoxin-like"/>
    <property type="match status" value="1"/>
</dbReference>
<sequence>MTLKAKLDAFKADFEAGKPPYNVPYSVIETMHRATAELRASGLADGALKVGDSAPAFTLSDADGNLVSSADLLKQGPLVVSFYRGVWCPYCNLDLQALQAELPQLKALGASLVAISPQTASNSRKAMRQNDLSFPVLNDSGNDVAAAFGIRYQMPDYLIELYKSLKNDLPSFNGDDSWTLPLPGRFVIDTNGVILYAEVDPDYTSRPETALLLPSLQQALTRFAVPTAASVTPANQAIFEQLKKGLGMVPNLYATLAYSDTALGNYLTLQNGKSALSAKEREVINLVVSQVNQCEYCLAAHTALGGMVGFTPEQIIEIRKGGAAFDTKLDALAKLVKSATLNRGHAEPALLAAFLAAGYSKGQLVDTVMVIGDKIITNYLHALTRVPVDFPAAPAI</sequence>
<name>A0ABW9W0B7_9BURK</name>
<dbReference type="InterPro" id="IPR003779">
    <property type="entry name" value="CMD-like"/>
</dbReference>
<dbReference type="EMBL" id="WWCT01000009">
    <property type="protein sequence ID" value="MYN27382.1"/>
    <property type="molecule type" value="Genomic_DNA"/>
</dbReference>
<proteinExistence type="predicted"/>
<dbReference type="Gene3D" id="1.20.1290.10">
    <property type="entry name" value="AhpD-like"/>
    <property type="match status" value="1"/>
</dbReference>